<protein>
    <submittedName>
        <fullName evidence="2">Uncharacterized protein</fullName>
    </submittedName>
</protein>
<sequence>MSAASNNFRTLLQRIEFRRRIIFLAPSHSDDQTVGIIFLVIGIVGVLLGIVTFLIRCFCPRPNRARSTRSQQVHHRHRGARVPSTNNRGGGGERRNSQQRVWSSMPPLSSSTPIDSSLNNRSIERTLSQAPPSYAEAVNGGRTSISIADENPPPYH</sequence>
<accession>A0AC35FHR2</accession>
<proteinExistence type="predicted"/>
<reference evidence="2" key="1">
    <citation type="submission" date="2022-11" db="UniProtKB">
        <authorList>
            <consortium name="WormBaseParasite"/>
        </authorList>
    </citation>
    <scope>IDENTIFICATION</scope>
</reference>
<evidence type="ECO:0000313" key="2">
    <source>
        <dbReference type="WBParaSite" id="PS1159_v2.g16985.t1"/>
    </source>
</evidence>
<organism evidence="1 2">
    <name type="scientific">Panagrolaimus sp. PS1159</name>
    <dbReference type="NCBI Taxonomy" id="55785"/>
    <lineage>
        <taxon>Eukaryota</taxon>
        <taxon>Metazoa</taxon>
        <taxon>Ecdysozoa</taxon>
        <taxon>Nematoda</taxon>
        <taxon>Chromadorea</taxon>
        <taxon>Rhabditida</taxon>
        <taxon>Tylenchina</taxon>
        <taxon>Panagrolaimomorpha</taxon>
        <taxon>Panagrolaimoidea</taxon>
        <taxon>Panagrolaimidae</taxon>
        <taxon>Panagrolaimus</taxon>
    </lineage>
</organism>
<evidence type="ECO:0000313" key="1">
    <source>
        <dbReference type="Proteomes" id="UP000887580"/>
    </source>
</evidence>
<name>A0AC35FHR2_9BILA</name>
<dbReference type="Proteomes" id="UP000887580">
    <property type="component" value="Unplaced"/>
</dbReference>
<dbReference type="WBParaSite" id="PS1159_v2.g16985.t1">
    <property type="protein sequence ID" value="PS1159_v2.g16985.t1"/>
    <property type="gene ID" value="PS1159_v2.g16985"/>
</dbReference>